<dbReference type="Proteomes" id="UP001215097">
    <property type="component" value="Chromosome"/>
</dbReference>
<accession>A0ABY7XVK6</accession>
<evidence type="ECO:0000313" key="1">
    <source>
        <dbReference type="EMBL" id="WDM45273.1"/>
    </source>
</evidence>
<organism evidence="1 2">
    <name type="scientific">Microbacterium luteolum</name>
    <name type="common">Aureobacterium luteolum</name>
    <dbReference type="NCBI Taxonomy" id="69367"/>
    <lineage>
        <taxon>Bacteria</taxon>
        <taxon>Bacillati</taxon>
        <taxon>Actinomycetota</taxon>
        <taxon>Actinomycetes</taxon>
        <taxon>Micrococcales</taxon>
        <taxon>Microbacteriaceae</taxon>
        <taxon>Microbacterium</taxon>
    </lineage>
</organism>
<name>A0ABY7XVK6_MICLT</name>
<dbReference type="EMBL" id="CP078075">
    <property type="protein sequence ID" value="WDM45273.1"/>
    <property type="molecule type" value="Genomic_DNA"/>
</dbReference>
<proteinExistence type="predicted"/>
<dbReference type="Gene3D" id="3.30.70.100">
    <property type="match status" value="1"/>
</dbReference>
<dbReference type="Pfam" id="PF05336">
    <property type="entry name" value="rhaM"/>
    <property type="match status" value="1"/>
</dbReference>
<sequence>MITVGRRTRIRPGREADYARIHAQIPDAVHAAIRRAGVERWHIWIDGSTLFHSIDTIVGYARFLEEIGGLGPIDPAWDDIIADLLDDAPDADRILDLVWAMDESGQHGGR</sequence>
<dbReference type="SUPFAM" id="SSF54909">
    <property type="entry name" value="Dimeric alpha+beta barrel"/>
    <property type="match status" value="1"/>
</dbReference>
<dbReference type="InterPro" id="IPR008000">
    <property type="entry name" value="Rham/fucose_mutarotase"/>
</dbReference>
<reference evidence="1 2" key="1">
    <citation type="submission" date="2021-06" db="EMBL/GenBank/DDBJ databases">
        <title>Genome-based taxonomic framework of Microbacterium strains isolated from marine environment, the description of four new species and reclassification of four preexisting species.</title>
        <authorList>
            <person name="Lee S.D."/>
            <person name="Kim S.-M."/>
            <person name="Byeon Y.-S."/>
            <person name="Yang H.L."/>
            <person name="Kim I.S."/>
        </authorList>
    </citation>
    <scope>NUCLEOTIDE SEQUENCE [LARGE SCALE GENOMIC DNA]</scope>
    <source>
        <strain evidence="1 2">KACC 14465</strain>
    </source>
</reference>
<dbReference type="RefSeq" id="WP_282215441.1">
    <property type="nucleotide sequence ID" value="NZ_BAAAUN010000001.1"/>
</dbReference>
<evidence type="ECO:0000313" key="2">
    <source>
        <dbReference type="Proteomes" id="UP001215097"/>
    </source>
</evidence>
<dbReference type="InterPro" id="IPR011008">
    <property type="entry name" value="Dimeric_a/b-barrel"/>
</dbReference>
<keyword evidence="2" id="KW-1185">Reference proteome</keyword>
<protein>
    <submittedName>
        <fullName evidence="1">L-rhamnose mutarotase</fullName>
    </submittedName>
</protein>
<gene>
    <name evidence="1" type="ORF">KV395_19365</name>
</gene>